<dbReference type="CDD" id="cd20557">
    <property type="entry name" value="CYCLIN_ScPCL1-like"/>
    <property type="match status" value="1"/>
</dbReference>
<organism evidence="3 4">
    <name type="scientific">Sporidiobolus salmonicolor</name>
    <name type="common">Yeast-like fungus</name>
    <name type="synonym">Sporobolomyces salmonicolor</name>
    <dbReference type="NCBI Taxonomy" id="5005"/>
    <lineage>
        <taxon>Eukaryota</taxon>
        <taxon>Fungi</taxon>
        <taxon>Dikarya</taxon>
        <taxon>Basidiomycota</taxon>
        <taxon>Pucciniomycotina</taxon>
        <taxon>Microbotryomycetes</taxon>
        <taxon>Sporidiobolales</taxon>
        <taxon>Sporidiobolaceae</taxon>
        <taxon>Sporobolomyces</taxon>
    </lineage>
</organism>
<proteinExistence type="predicted"/>
<evidence type="ECO:0000313" key="4">
    <source>
        <dbReference type="Proteomes" id="UP000243876"/>
    </source>
</evidence>
<dbReference type="OrthoDB" id="10250320at2759"/>
<dbReference type="AlphaFoldDB" id="A0A0D6EP90"/>
<evidence type="ECO:0000313" key="3">
    <source>
        <dbReference type="EMBL" id="CEQ41739.1"/>
    </source>
</evidence>
<dbReference type="Pfam" id="PF00134">
    <property type="entry name" value="Cyclin_N"/>
    <property type="match status" value="1"/>
</dbReference>
<dbReference type="GO" id="GO:0000307">
    <property type="term" value="C:cyclin-dependent protein kinase holoenzyme complex"/>
    <property type="evidence" value="ECO:0007669"/>
    <property type="project" value="TreeGrafter"/>
</dbReference>
<dbReference type="SUPFAM" id="SSF47954">
    <property type="entry name" value="Cyclin-like"/>
    <property type="match status" value="1"/>
</dbReference>
<protein>
    <submittedName>
        <fullName evidence="3">SPOSA6832_03483-mRNA-1:cds</fullName>
    </submittedName>
</protein>
<name>A0A0D6EP90_SPOSA</name>
<dbReference type="GO" id="GO:0005634">
    <property type="term" value="C:nucleus"/>
    <property type="evidence" value="ECO:0007669"/>
    <property type="project" value="TreeGrafter"/>
</dbReference>
<sequence>MSRRHPGSLVPKYLHDPAILKLMNSPLSDDMIECVANKTIDAVRCRPPPDAPPTPPHTPGNGPIDKLVHSSGLPPLPVFVESVVRKSKCHVPTLLCTLVFLERLKERLPQHARGCHTTRHRVFLAALIVTAKYLNDSSPQNKHWVRDAEHFSAAEVNLMERQFLDILNFDLRFDEAELTRAITPLLQPIRVHRSRPRSSNILTPTSVPDSEMNVVEQPGQDVRQEEDRSYRPYRQPTLASFAVETGSCGRRCTPAYVRTTAARPRLLLPVPGILDHSAGVSRARLPSNPNFPPIIQLIDFDALIDRFRAPNALHTMHLPARPSISPLLLPCRHGKLQAFSWPPLHLCHSSFAAFDRLPSDPVPWSLGAPALTAFLSGERLVKGELRLEPAHKRGGMFGLNLRAADQTEALFVMGLE</sequence>
<feature type="compositionally biased region" description="Pro residues" evidence="1">
    <location>
        <begin position="46"/>
        <end position="58"/>
    </location>
</feature>
<feature type="compositionally biased region" description="Polar residues" evidence="1">
    <location>
        <begin position="198"/>
        <end position="208"/>
    </location>
</feature>
<dbReference type="Gene3D" id="1.10.472.10">
    <property type="entry name" value="Cyclin-like"/>
    <property type="match status" value="1"/>
</dbReference>
<dbReference type="PANTHER" id="PTHR15615">
    <property type="match status" value="1"/>
</dbReference>
<accession>A0A0D6EP90</accession>
<dbReference type="InterPro" id="IPR036915">
    <property type="entry name" value="Cyclin-like_sf"/>
</dbReference>
<evidence type="ECO:0000259" key="2">
    <source>
        <dbReference type="Pfam" id="PF00134"/>
    </source>
</evidence>
<feature type="domain" description="Cyclin N-terminal" evidence="2">
    <location>
        <begin position="79"/>
        <end position="172"/>
    </location>
</feature>
<dbReference type="GO" id="GO:0019901">
    <property type="term" value="F:protein kinase binding"/>
    <property type="evidence" value="ECO:0007669"/>
    <property type="project" value="InterPro"/>
</dbReference>
<keyword evidence="4" id="KW-1185">Reference proteome</keyword>
<feature type="region of interest" description="Disordered" evidence="1">
    <location>
        <begin position="45"/>
        <end position="67"/>
    </location>
</feature>
<dbReference type="PANTHER" id="PTHR15615:SF10">
    <property type="entry name" value="PHO85 CYCLIN-2-RELATED"/>
    <property type="match status" value="1"/>
</dbReference>
<gene>
    <name evidence="3" type="primary">SPOSA6832_03483</name>
</gene>
<evidence type="ECO:0000256" key="1">
    <source>
        <dbReference type="SAM" id="MobiDB-lite"/>
    </source>
</evidence>
<dbReference type="EMBL" id="CENE01000017">
    <property type="protein sequence ID" value="CEQ41739.1"/>
    <property type="molecule type" value="Genomic_DNA"/>
</dbReference>
<dbReference type="Proteomes" id="UP000243876">
    <property type="component" value="Unassembled WGS sequence"/>
</dbReference>
<feature type="region of interest" description="Disordered" evidence="1">
    <location>
        <begin position="198"/>
        <end position="230"/>
    </location>
</feature>
<dbReference type="InterPro" id="IPR006671">
    <property type="entry name" value="Cyclin_N"/>
</dbReference>
<dbReference type="GO" id="GO:0016538">
    <property type="term" value="F:cyclin-dependent protein serine/threonine kinase regulator activity"/>
    <property type="evidence" value="ECO:0007669"/>
    <property type="project" value="TreeGrafter"/>
</dbReference>
<dbReference type="InterPro" id="IPR013922">
    <property type="entry name" value="Cyclin_PHO80-like"/>
</dbReference>
<reference evidence="4" key="1">
    <citation type="submission" date="2015-02" db="EMBL/GenBank/DDBJ databases">
        <authorList>
            <person name="Gon?alves P."/>
        </authorList>
    </citation>
    <scope>NUCLEOTIDE SEQUENCE [LARGE SCALE GENOMIC DNA]</scope>
</reference>